<dbReference type="GeneID" id="95976715"/>
<dbReference type="RefSeq" id="XP_069198921.1">
    <property type="nucleotide sequence ID" value="XM_069342420.1"/>
</dbReference>
<evidence type="ECO:0000256" key="3">
    <source>
        <dbReference type="ARBA" id="ARBA00048508"/>
    </source>
</evidence>
<dbReference type="InterPro" id="IPR002347">
    <property type="entry name" value="SDR_fam"/>
</dbReference>
<evidence type="ECO:0000313" key="4">
    <source>
        <dbReference type="EMBL" id="KAL1302645.1"/>
    </source>
</evidence>
<comment type="similarity">
    <text evidence="1">Belongs to the short-chain dehydrogenases/reductases (SDR) family.</text>
</comment>
<organism evidence="4 5">
    <name type="scientific">Neodothiora populina</name>
    <dbReference type="NCBI Taxonomy" id="2781224"/>
    <lineage>
        <taxon>Eukaryota</taxon>
        <taxon>Fungi</taxon>
        <taxon>Dikarya</taxon>
        <taxon>Ascomycota</taxon>
        <taxon>Pezizomycotina</taxon>
        <taxon>Dothideomycetes</taxon>
        <taxon>Dothideomycetidae</taxon>
        <taxon>Dothideales</taxon>
        <taxon>Dothioraceae</taxon>
        <taxon>Neodothiora</taxon>
    </lineage>
</organism>
<gene>
    <name evidence="4" type="ORF">AAFC00_003013</name>
</gene>
<comment type="caution">
    <text evidence="4">The sequence shown here is derived from an EMBL/GenBank/DDBJ whole genome shotgun (WGS) entry which is preliminary data.</text>
</comment>
<dbReference type="InterPro" id="IPR050259">
    <property type="entry name" value="SDR"/>
</dbReference>
<dbReference type="SUPFAM" id="SSF51735">
    <property type="entry name" value="NAD(P)-binding Rossmann-fold domains"/>
    <property type="match status" value="1"/>
</dbReference>
<sequence>MSRPAPARSASTNLVSGAGAQRSLEGKVALVTGGSRGIGKAVCENLAAKGCSLLINYTSDNSTAKTAEFASRLESTHGIKALPVQADMGTENGPAHIISTALNHFAHPKTRKLQLDIIINNAGVAKTGPIESITPDVFA</sequence>
<dbReference type="InterPro" id="IPR036291">
    <property type="entry name" value="NAD(P)-bd_dom_sf"/>
</dbReference>
<name>A0ABR3P988_9PEZI</name>
<dbReference type="Gene3D" id="3.40.50.720">
    <property type="entry name" value="NAD(P)-binding Rossmann-like Domain"/>
    <property type="match status" value="1"/>
</dbReference>
<accession>A0ABR3P988</accession>
<protein>
    <recommendedName>
        <fullName evidence="2">3-oxoacyl-[acyl-carrier-protein] reductase</fullName>
        <ecNumber evidence="2">1.1.1.100</ecNumber>
    </recommendedName>
</protein>
<dbReference type="Pfam" id="PF00106">
    <property type="entry name" value="adh_short"/>
    <property type="match status" value="1"/>
</dbReference>
<evidence type="ECO:0000256" key="2">
    <source>
        <dbReference type="ARBA" id="ARBA00012948"/>
    </source>
</evidence>
<proteinExistence type="inferred from homology"/>
<dbReference type="EC" id="1.1.1.100" evidence="2"/>
<reference evidence="4 5" key="1">
    <citation type="submission" date="2024-07" db="EMBL/GenBank/DDBJ databases">
        <title>Draft sequence of the Neodothiora populina.</title>
        <authorList>
            <person name="Drown D.D."/>
            <person name="Schuette U.S."/>
            <person name="Buechlein A.B."/>
            <person name="Rusch D.R."/>
            <person name="Winton L.W."/>
            <person name="Adams G.A."/>
        </authorList>
    </citation>
    <scope>NUCLEOTIDE SEQUENCE [LARGE SCALE GENOMIC DNA]</scope>
    <source>
        <strain evidence="4 5">CPC 39397</strain>
    </source>
</reference>
<dbReference type="PANTHER" id="PTHR42879">
    <property type="entry name" value="3-OXOACYL-(ACYL-CARRIER-PROTEIN) REDUCTASE"/>
    <property type="match status" value="1"/>
</dbReference>
<comment type="catalytic activity">
    <reaction evidence="3">
        <text>a (3R)-hydroxyacyl-[ACP] + NADP(+) = a 3-oxoacyl-[ACP] + NADPH + H(+)</text>
        <dbReference type="Rhea" id="RHEA:17397"/>
        <dbReference type="Rhea" id="RHEA-COMP:9916"/>
        <dbReference type="Rhea" id="RHEA-COMP:9945"/>
        <dbReference type="ChEBI" id="CHEBI:15378"/>
        <dbReference type="ChEBI" id="CHEBI:57783"/>
        <dbReference type="ChEBI" id="CHEBI:58349"/>
        <dbReference type="ChEBI" id="CHEBI:78776"/>
        <dbReference type="ChEBI" id="CHEBI:78827"/>
        <dbReference type="EC" id="1.1.1.100"/>
    </reaction>
</comment>
<keyword evidence="5" id="KW-1185">Reference proteome</keyword>
<dbReference type="EMBL" id="JBFMKM010000012">
    <property type="protein sequence ID" value="KAL1302645.1"/>
    <property type="molecule type" value="Genomic_DNA"/>
</dbReference>
<evidence type="ECO:0000313" key="5">
    <source>
        <dbReference type="Proteomes" id="UP001562354"/>
    </source>
</evidence>
<dbReference type="Proteomes" id="UP001562354">
    <property type="component" value="Unassembled WGS sequence"/>
</dbReference>
<dbReference type="PANTHER" id="PTHR42879:SF2">
    <property type="entry name" value="3-OXOACYL-[ACYL-CARRIER-PROTEIN] REDUCTASE FABG"/>
    <property type="match status" value="1"/>
</dbReference>
<evidence type="ECO:0000256" key="1">
    <source>
        <dbReference type="ARBA" id="ARBA00006484"/>
    </source>
</evidence>
<dbReference type="PRINTS" id="PR00081">
    <property type="entry name" value="GDHRDH"/>
</dbReference>